<dbReference type="Proteomes" id="UP000331127">
    <property type="component" value="Unassembled WGS sequence"/>
</dbReference>
<gene>
    <name evidence="2" type="ORF">Amac_055780</name>
</gene>
<sequence length="134" mass="15362">MGMDLDEAHRFADEWAADWNSHDLDRITRHYAPHVIFTSPLAARIVEDSNGVIRGLDALRTYWAEGLRRNPQLHFEILGVYTGIDTIVIHFQHQTGQLSAEVLTFHNNKIITGTATHGPAEELYVKEQEEEEQR</sequence>
<evidence type="ECO:0000259" key="1">
    <source>
        <dbReference type="Pfam" id="PF12680"/>
    </source>
</evidence>
<evidence type="ECO:0000313" key="3">
    <source>
        <dbReference type="Proteomes" id="UP000331127"/>
    </source>
</evidence>
<protein>
    <recommendedName>
        <fullName evidence="1">SnoaL-like domain-containing protein</fullName>
    </recommendedName>
</protein>
<evidence type="ECO:0000313" key="2">
    <source>
        <dbReference type="EMBL" id="GES11981.1"/>
    </source>
</evidence>
<comment type="caution">
    <text evidence="2">The sequence shown here is derived from an EMBL/GenBank/DDBJ whole genome shotgun (WGS) entry which is preliminary data.</text>
</comment>
<organism evidence="2 3">
    <name type="scientific">Acrocarpospora macrocephala</name>
    <dbReference type="NCBI Taxonomy" id="150177"/>
    <lineage>
        <taxon>Bacteria</taxon>
        <taxon>Bacillati</taxon>
        <taxon>Actinomycetota</taxon>
        <taxon>Actinomycetes</taxon>
        <taxon>Streptosporangiales</taxon>
        <taxon>Streptosporangiaceae</taxon>
        <taxon>Acrocarpospora</taxon>
    </lineage>
</organism>
<dbReference type="InterPro" id="IPR032710">
    <property type="entry name" value="NTF2-like_dom_sf"/>
</dbReference>
<accession>A0A5M3WXD8</accession>
<reference evidence="2 3" key="1">
    <citation type="submission" date="2019-10" db="EMBL/GenBank/DDBJ databases">
        <title>Whole genome shotgun sequence of Acrocarpospora macrocephala NBRC 16266.</title>
        <authorList>
            <person name="Ichikawa N."/>
            <person name="Kimura A."/>
            <person name="Kitahashi Y."/>
            <person name="Komaki H."/>
            <person name="Oguchi A."/>
        </authorList>
    </citation>
    <scope>NUCLEOTIDE SEQUENCE [LARGE SCALE GENOMIC DNA]</scope>
    <source>
        <strain evidence="2 3">NBRC 16266</strain>
    </source>
</reference>
<name>A0A5M3WXD8_9ACTN</name>
<dbReference type="AlphaFoldDB" id="A0A5M3WXD8"/>
<feature type="domain" description="SnoaL-like" evidence="1">
    <location>
        <begin position="13"/>
        <end position="95"/>
    </location>
</feature>
<dbReference type="SUPFAM" id="SSF54427">
    <property type="entry name" value="NTF2-like"/>
    <property type="match status" value="1"/>
</dbReference>
<dbReference type="InterPro" id="IPR037401">
    <property type="entry name" value="SnoaL-like"/>
</dbReference>
<proteinExistence type="predicted"/>
<dbReference type="Gene3D" id="3.10.450.50">
    <property type="match status" value="1"/>
</dbReference>
<dbReference type="EMBL" id="BLAE01000034">
    <property type="protein sequence ID" value="GES11981.1"/>
    <property type="molecule type" value="Genomic_DNA"/>
</dbReference>
<dbReference type="Pfam" id="PF12680">
    <property type="entry name" value="SnoaL_2"/>
    <property type="match status" value="1"/>
</dbReference>
<keyword evidence="3" id="KW-1185">Reference proteome</keyword>